<proteinExistence type="predicted"/>
<gene>
    <name evidence="1" type="ORF">FB560_2901</name>
</gene>
<name>A0A543BQY1_9MICO</name>
<evidence type="ECO:0000313" key="2">
    <source>
        <dbReference type="Proteomes" id="UP000317209"/>
    </source>
</evidence>
<keyword evidence="2" id="KW-1185">Reference proteome</keyword>
<dbReference type="OrthoDB" id="9763537at2"/>
<dbReference type="AlphaFoldDB" id="A0A543BQY1"/>
<reference evidence="1 2" key="1">
    <citation type="submission" date="2019-06" db="EMBL/GenBank/DDBJ databases">
        <title>Sequencing the genomes of 1000 actinobacteria strains.</title>
        <authorList>
            <person name="Klenk H.-P."/>
        </authorList>
    </citation>
    <scope>NUCLEOTIDE SEQUENCE [LARGE SCALE GENOMIC DNA]</scope>
    <source>
        <strain evidence="1 2">DSM 20169</strain>
    </source>
</reference>
<dbReference type="RefSeq" id="WP_141873013.1">
    <property type="nucleotide sequence ID" value="NZ_VFOX01000001.1"/>
</dbReference>
<organism evidence="1 2">
    <name type="scientific">Microbacterium saperdae</name>
    <dbReference type="NCBI Taxonomy" id="69368"/>
    <lineage>
        <taxon>Bacteria</taxon>
        <taxon>Bacillati</taxon>
        <taxon>Actinomycetota</taxon>
        <taxon>Actinomycetes</taxon>
        <taxon>Micrococcales</taxon>
        <taxon>Microbacteriaceae</taxon>
        <taxon>Microbacterium</taxon>
    </lineage>
</organism>
<dbReference type="Proteomes" id="UP000317209">
    <property type="component" value="Unassembled WGS sequence"/>
</dbReference>
<accession>A0A543BQY1</accession>
<sequence length="157" mass="17447">MIGIVGVDLTQNQVKGHLERYLVAYFETMDRAIEANGGSLACSVIGDDPWRPDLPIELRPSWLHSFHASADKDDFFIDLRGPVLNDIFVCQAVEIDLEWKDPTSPSGFVILDFRIESLGIHMIDDRLDLEKARAITSGLIAAGKLMAALLEAPQEVR</sequence>
<comment type="caution">
    <text evidence="1">The sequence shown here is derived from an EMBL/GenBank/DDBJ whole genome shotgun (WGS) entry which is preliminary data.</text>
</comment>
<evidence type="ECO:0000313" key="1">
    <source>
        <dbReference type="EMBL" id="TQL87234.1"/>
    </source>
</evidence>
<dbReference type="EMBL" id="VFOX01000001">
    <property type="protein sequence ID" value="TQL87234.1"/>
    <property type="molecule type" value="Genomic_DNA"/>
</dbReference>
<protein>
    <submittedName>
        <fullName evidence="1">Uncharacterized protein</fullName>
    </submittedName>
</protein>